<dbReference type="EMBL" id="JAVYJV010000016">
    <property type="protein sequence ID" value="KAK4350115.1"/>
    <property type="molecule type" value="Genomic_DNA"/>
</dbReference>
<dbReference type="InterPro" id="IPR032675">
    <property type="entry name" value="LRR_dom_sf"/>
</dbReference>
<dbReference type="SUPFAM" id="SSF52058">
    <property type="entry name" value="L domain-like"/>
    <property type="match status" value="1"/>
</dbReference>
<keyword evidence="4" id="KW-1185">Reference proteome</keyword>
<keyword evidence="1" id="KW-0433">Leucine-rich repeat</keyword>
<evidence type="ECO:0000256" key="1">
    <source>
        <dbReference type="ARBA" id="ARBA00022614"/>
    </source>
</evidence>
<comment type="caution">
    <text evidence="3">The sequence shown here is derived from an EMBL/GenBank/DDBJ whole genome shotgun (WGS) entry which is preliminary data.</text>
</comment>
<dbReference type="PANTHER" id="PTHR48010">
    <property type="entry name" value="OS05G0588300 PROTEIN"/>
    <property type="match status" value="1"/>
</dbReference>
<sequence>MVLHISATGLELHVPQTPRSNSLESQRHEVSWKHLTSYGNLSFLNSLDLLDNSFRGEIPQEIHGNITKEIANLVNLNILYLQENRLTGSIPASIGILSNLGTVDLDSNRLTGEIPSSIGNIMRLIYCYFSGNTLNGTIPPSLGNCKQLLRLYIGENNLSGTIPARLVCHLLAHVNISYNSFMGSLPMEIGD</sequence>
<organism evidence="3 4">
    <name type="scientific">Anisodus tanguticus</name>
    <dbReference type="NCBI Taxonomy" id="243964"/>
    <lineage>
        <taxon>Eukaryota</taxon>
        <taxon>Viridiplantae</taxon>
        <taxon>Streptophyta</taxon>
        <taxon>Embryophyta</taxon>
        <taxon>Tracheophyta</taxon>
        <taxon>Spermatophyta</taxon>
        <taxon>Magnoliopsida</taxon>
        <taxon>eudicotyledons</taxon>
        <taxon>Gunneridae</taxon>
        <taxon>Pentapetalae</taxon>
        <taxon>asterids</taxon>
        <taxon>lamiids</taxon>
        <taxon>Solanales</taxon>
        <taxon>Solanaceae</taxon>
        <taxon>Solanoideae</taxon>
        <taxon>Hyoscyameae</taxon>
        <taxon>Anisodus</taxon>
    </lineage>
</organism>
<dbReference type="AlphaFoldDB" id="A0AAE1REG3"/>
<proteinExistence type="predicted"/>
<evidence type="ECO:0000313" key="3">
    <source>
        <dbReference type="EMBL" id="KAK4350115.1"/>
    </source>
</evidence>
<dbReference type="Gene3D" id="3.80.10.10">
    <property type="entry name" value="Ribonuclease Inhibitor"/>
    <property type="match status" value="1"/>
</dbReference>
<name>A0AAE1REG3_9SOLA</name>
<dbReference type="FunFam" id="3.80.10.10:FF:000383">
    <property type="entry name" value="Leucine-rich repeat receptor protein kinase EMS1"/>
    <property type="match status" value="1"/>
</dbReference>
<keyword evidence="2" id="KW-0677">Repeat</keyword>
<evidence type="ECO:0000256" key="2">
    <source>
        <dbReference type="ARBA" id="ARBA00022737"/>
    </source>
</evidence>
<reference evidence="3" key="1">
    <citation type="submission" date="2023-12" db="EMBL/GenBank/DDBJ databases">
        <title>Genome assembly of Anisodus tanguticus.</title>
        <authorList>
            <person name="Wang Y.-J."/>
        </authorList>
    </citation>
    <scope>NUCLEOTIDE SEQUENCE</scope>
    <source>
        <strain evidence="3">KB-2021</strain>
        <tissue evidence="3">Leaf</tissue>
    </source>
</reference>
<evidence type="ECO:0000313" key="4">
    <source>
        <dbReference type="Proteomes" id="UP001291623"/>
    </source>
</evidence>
<protein>
    <submittedName>
        <fullName evidence="3">Uncharacterized protein</fullName>
    </submittedName>
</protein>
<dbReference type="PANTHER" id="PTHR48010:SF55">
    <property type="entry name" value="OS01G0607900 PROTEIN"/>
    <property type="match status" value="1"/>
</dbReference>
<dbReference type="Proteomes" id="UP001291623">
    <property type="component" value="Unassembled WGS sequence"/>
</dbReference>
<accession>A0AAE1REG3</accession>
<dbReference type="Pfam" id="PF00560">
    <property type="entry name" value="LRR_1"/>
    <property type="match status" value="3"/>
</dbReference>
<dbReference type="InterPro" id="IPR050994">
    <property type="entry name" value="At_inactive_RLKs"/>
</dbReference>
<gene>
    <name evidence="3" type="ORF">RND71_029428</name>
</gene>
<dbReference type="InterPro" id="IPR001611">
    <property type="entry name" value="Leu-rich_rpt"/>
</dbReference>